<evidence type="ECO:0000256" key="1">
    <source>
        <dbReference type="SAM" id="Coils"/>
    </source>
</evidence>
<evidence type="ECO:0000313" key="3">
    <source>
        <dbReference type="Proteomes" id="UP000067626"/>
    </source>
</evidence>
<protein>
    <submittedName>
        <fullName evidence="2">Uncharacterized protein</fullName>
    </submittedName>
</protein>
<dbReference type="Proteomes" id="UP000067626">
    <property type="component" value="Chromosome"/>
</dbReference>
<dbReference type="EMBL" id="CP012159">
    <property type="protein sequence ID" value="AKT43561.1"/>
    <property type="molecule type" value="Genomic_DNA"/>
</dbReference>
<gene>
    <name evidence="2" type="ORF">CMC5_077930</name>
</gene>
<dbReference type="AlphaFoldDB" id="A0A0K1ERU0"/>
<feature type="coiled-coil region" evidence="1">
    <location>
        <begin position="228"/>
        <end position="255"/>
    </location>
</feature>
<keyword evidence="1" id="KW-0175">Coiled coil</keyword>
<accession>A0A0K1ERU0</accession>
<organism evidence="2 3">
    <name type="scientific">Chondromyces crocatus</name>
    <dbReference type="NCBI Taxonomy" id="52"/>
    <lineage>
        <taxon>Bacteria</taxon>
        <taxon>Pseudomonadati</taxon>
        <taxon>Myxococcota</taxon>
        <taxon>Polyangia</taxon>
        <taxon>Polyangiales</taxon>
        <taxon>Polyangiaceae</taxon>
        <taxon>Chondromyces</taxon>
    </lineage>
</organism>
<sequence length="364" mass="39761">MPTVTKTITADLCPSKPDPKVLDLGDTKVTVTVTIDSKSPLPSSKVDRCVAAGNQEVTRCAQTISQEIKVLEGKVRELAKKNDSEGAQKMASATSASVQNAIKALQGRVNTAVQERLRKEAQGDRNLLEARAATVVRTAFKAVGIANKVFDLIATGGTDILAWIKLVKKIYSLVNTIYEASKGEEQLRAALLKKMGAYFTDKQRQVIGEEKADRTAKQNVTRFAKTIYGKVKSKADAAEKARKKYRNEVTSIRQSVDSMFTNIAALETKVKKAGSLKEGVQIGAKLMVVKRRGRAANDVYQNCERFADDMAMLLTEAGVKVDDATFTQKMASLKHPGEMLSVVREIVKDVKSIEKLIENIRGGP</sequence>
<evidence type="ECO:0000313" key="2">
    <source>
        <dbReference type="EMBL" id="AKT43561.1"/>
    </source>
</evidence>
<dbReference type="STRING" id="52.CMC5_077930"/>
<reference evidence="2 3" key="1">
    <citation type="submission" date="2015-07" db="EMBL/GenBank/DDBJ databases">
        <title>Genome analysis of myxobacterium Chondromyces crocatus Cm c5 reveals a high potential for natural compound synthesis and the genetic basis for the loss of fruiting body formation.</title>
        <authorList>
            <person name="Zaburannyi N."/>
            <person name="Bunk B."/>
            <person name="Maier J."/>
            <person name="Overmann J."/>
            <person name="Mueller R."/>
        </authorList>
    </citation>
    <scope>NUCLEOTIDE SEQUENCE [LARGE SCALE GENOMIC DNA]</scope>
    <source>
        <strain evidence="2 3">Cm c5</strain>
    </source>
</reference>
<keyword evidence="3" id="KW-1185">Reference proteome</keyword>
<dbReference type="KEGG" id="ccro:CMC5_077930"/>
<proteinExistence type="predicted"/>
<name>A0A0K1ERU0_CHOCO</name>
<dbReference type="RefSeq" id="WP_050435009.1">
    <property type="nucleotide sequence ID" value="NZ_CP012159.1"/>
</dbReference>